<dbReference type="Proteomes" id="UP000261052">
    <property type="component" value="Unassembled WGS sequence"/>
</dbReference>
<protein>
    <recommendedName>
        <fullName evidence="1">DUF6664 domain-containing protein</fullName>
    </recommendedName>
</protein>
<comment type="caution">
    <text evidence="2">The sequence shown here is derived from an EMBL/GenBank/DDBJ whole genome shotgun (WGS) entry which is preliminary data.</text>
</comment>
<dbReference type="InterPro" id="IPR046605">
    <property type="entry name" value="DUF6664"/>
</dbReference>
<accession>A0A3E4M2E4</accession>
<evidence type="ECO:0000259" key="1">
    <source>
        <dbReference type="Pfam" id="PF20369"/>
    </source>
</evidence>
<organism evidence="2 3">
    <name type="scientific">Agathobacter rectalis</name>
    <dbReference type="NCBI Taxonomy" id="39491"/>
    <lineage>
        <taxon>Bacteria</taxon>
        <taxon>Bacillati</taxon>
        <taxon>Bacillota</taxon>
        <taxon>Clostridia</taxon>
        <taxon>Lachnospirales</taxon>
        <taxon>Lachnospiraceae</taxon>
        <taxon>Agathobacter</taxon>
    </lineage>
</organism>
<dbReference type="EMBL" id="QSQP01000005">
    <property type="protein sequence ID" value="RGK43816.1"/>
    <property type="molecule type" value="Genomic_DNA"/>
</dbReference>
<reference evidence="2 3" key="1">
    <citation type="submission" date="2018-08" db="EMBL/GenBank/DDBJ databases">
        <title>A genome reference for cultivated species of the human gut microbiota.</title>
        <authorList>
            <person name="Zou Y."/>
            <person name="Xue W."/>
            <person name="Luo G."/>
        </authorList>
    </citation>
    <scope>NUCLEOTIDE SEQUENCE [LARGE SCALE GENOMIC DNA]</scope>
    <source>
        <strain evidence="2 3">TF11-15AC</strain>
    </source>
</reference>
<name>A0A3E4M2E4_9FIRM</name>
<dbReference type="RefSeq" id="WP_117685570.1">
    <property type="nucleotide sequence ID" value="NZ_QSQP01000005.1"/>
</dbReference>
<evidence type="ECO:0000313" key="2">
    <source>
        <dbReference type="EMBL" id="RGK43816.1"/>
    </source>
</evidence>
<dbReference type="Pfam" id="PF20369">
    <property type="entry name" value="DUF6664"/>
    <property type="match status" value="1"/>
</dbReference>
<feature type="domain" description="DUF6664" evidence="1">
    <location>
        <begin position="13"/>
        <end position="105"/>
    </location>
</feature>
<proteinExistence type="predicted"/>
<sequence length="110" mass="12670">MDDSYCLLPERISEQFSEIDSDIVMDLAAASPEYTELKAQMDELKRRNPAIGALLDGKGELSFTADEHEALKEFIRLYMRTDNMEREHIYFRGHADGFAYLKKIGAFKTE</sequence>
<dbReference type="AlphaFoldDB" id="A0A3E4M2E4"/>
<evidence type="ECO:0000313" key="3">
    <source>
        <dbReference type="Proteomes" id="UP000261052"/>
    </source>
</evidence>
<gene>
    <name evidence="2" type="ORF">DXD13_05210</name>
</gene>